<comment type="cofactor">
    <cofactor evidence="1">
        <name>pyridoxal 5'-phosphate</name>
        <dbReference type="ChEBI" id="CHEBI:597326"/>
    </cofactor>
</comment>
<dbReference type="GO" id="GO:0003941">
    <property type="term" value="F:L-serine ammonia-lyase activity"/>
    <property type="evidence" value="ECO:0007669"/>
    <property type="project" value="TreeGrafter"/>
</dbReference>
<organism evidence="6 7">
    <name type="scientific">Dictyostelium firmibasis</name>
    <dbReference type="NCBI Taxonomy" id="79012"/>
    <lineage>
        <taxon>Eukaryota</taxon>
        <taxon>Amoebozoa</taxon>
        <taxon>Evosea</taxon>
        <taxon>Eumycetozoa</taxon>
        <taxon>Dictyostelia</taxon>
        <taxon>Dictyosteliales</taxon>
        <taxon>Dictyosteliaceae</taxon>
        <taxon>Dictyostelium</taxon>
    </lineage>
</organism>
<dbReference type="InterPro" id="IPR036052">
    <property type="entry name" value="TrpB-like_PALP_sf"/>
</dbReference>
<dbReference type="EMBL" id="JAVFKY010000003">
    <property type="protein sequence ID" value="KAK5579273.1"/>
    <property type="molecule type" value="Genomic_DNA"/>
</dbReference>
<dbReference type="GO" id="GO:0070179">
    <property type="term" value="P:D-serine biosynthetic process"/>
    <property type="evidence" value="ECO:0007669"/>
    <property type="project" value="TreeGrafter"/>
</dbReference>
<comment type="caution">
    <text evidence="6">The sequence shown here is derived from an EMBL/GenBank/DDBJ whole genome shotgun (WGS) entry which is preliminary data.</text>
</comment>
<keyword evidence="3" id="KW-0663">Pyridoxal phosphate</keyword>
<evidence type="ECO:0000313" key="7">
    <source>
        <dbReference type="Proteomes" id="UP001344447"/>
    </source>
</evidence>
<dbReference type="PANTHER" id="PTHR43050:SF1">
    <property type="entry name" value="SERINE RACEMASE"/>
    <property type="match status" value="1"/>
</dbReference>
<keyword evidence="4" id="KW-0456">Lyase</keyword>
<evidence type="ECO:0000313" key="6">
    <source>
        <dbReference type="EMBL" id="KAK5579273.1"/>
    </source>
</evidence>
<gene>
    <name evidence="6" type="ORF">RB653_008954</name>
</gene>
<dbReference type="Pfam" id="PF00291">
    <property type="entry name" value="PALP"/>
    <property type="match status" value="1"/>
</dbReference>
<evidence type="ECO:0000256" key="4">
    <source>
        <dbReference type="ARBA" id="ARBA00023239"/>
    </source>
</evidence>
<comment type="similarity">
    <text evidence="2">Belongs to the serine/threonine dehydratase family.</text>
</comment>
<dbReference type="GO" id="GO:0030378">
    <property type="term" value="F:serine racemase activity"/>
    <property type="evidence" value="ECO:0007669"/>
    <property type="project" value="TreeGrafter"/>
</dbReference>
<name>A0AAN7UDG8_9MYCE</name>
<dbReference type="PANTHER" id="PTHR43050">
    <property type="entry name" value="SERINE / THREONINE RACEMASE FAMILY MEMBER"/>
    <property type="match status" value="1"/>
</dbReference>
<dbReference type="InterPro" id="IPR001926">
    <property type="entry name" value="TrpB-like_PALP"/>
</dbReference>
<dbReference type="GO" id="GO:0000287">
    <property type="term" value="F:magnesium ion binding"/>
    <property type="evidence" value="ECO:0007669"/>
    <property type="project" value="TreeGrafter"/>
</dbReference>
<dbReference type="Proteomes" id="UP001344447">
    <property type="component" value="Unassembled WGS sequence"/>
</dbReference>
<dbReference type="AlphaFoldDB" id="A0AAN7UDG8"/>
<proteinExistence type="inferred from homology"/>
<reference evidence="6 7" key="1">
    <citation type="submission" date="2023-11" db="EMBL/GenBank/DDBJ databases">
        <title>Dfirmibasis_genome.</title>
        <authorList>
            <person name="Edelbroek B."/>
            <person name="Kjellin J."/>
            <person name="Jerlstrom-Hultqvist J."/>
            <person name="Soderbom F."/>
        </authorList>
    </citation>
    <scope>NUCLEOTIDE SEQUENCE [LARGE SCALE GENOMIC DNA]</scope>
    <source>
        <strain evidence="6 7">TNS-C-14</strain>
    </source>
</reference>
<evidence type="ECO:0000256" key="1">
    <source>
        <dbReference type="ARBA" id="ARBA00001933"/>
    </source>
</evidence>
<accession>A0AAN7UDG8</accession>
<dbReference type="FunFam" id="3.40.50.1100:FF:000007">
    <property type="entry name" value="L-threonine dehydratase catabolic TdcB"/>
    <property type="match status" value="1"/>
</dbReference>
<dbReference type="GO" id="GO:0018114">
    <property type="term" value="F:threonine racemase activity"/>
    <property type="evidence" value="ECO:0007669"/>
    <property type="project" value="TreeGrafter"/>
</dbReference>
<evidence type="ECO:0000259" key="5">
    <source>
        <dbReference type="Pfam" id="PF00291"/>
    </source>
</evidence>
<dbReference type="Gene3D" id="3.40.50.1100">
    <property type="match status" value="2"/>
</dbReference>
<evidence type="ECO:0000256" key="3">
    <source>
        <dbReference type="ARBA" id="ARBA00022898"/>
    </source>
</evidence>
<protein>
    <recommendedName>
        <fullName evidence="5">Tryptophan synthase beta chain-like PALP domain-containing protein</fullName>
    </recommendedName>
</protein>
<feature type="domain" description="Tryptophan synthase beta chain-like PALP" evidence="5">
    <location>
        <begin position="23"/>
        <end position="314"/>
    </location>
</feature>
<keyword evidence="7" id="KW-1185">Reference proteome</keyword>
<dbReference type="GO" id="GO:0005524">
    <property type="term" value="F:ATP binding"/>
    <property type="evidence" value="ECO:0007669"/>
    <property type="project" value="TreeGrafter"/>
</dbReference>
<evidence type="ECO:0000256" key="2">
    <source>
        <dbReference type="ARBA" id="ARBA00010869"/>
    </source>
</evidence>
<sequence>MEPITTTTTVTLNDIKEAHKRIEKYIHKTPVLTNSTINELAGKELYFKCENLQKTGSFKMRGASNAIFSLNEEELSRGVVTHSSGNHGQAISYASKVRGTPCYVVVPENAPSVKLNAICGYGANVTQCKATLEARELNTNQLIEKHGCKLIHPFDNLQVIAGQGTVSLELMEQVENLDAIITPVGGGGLLSGTCITAKSLNPNIKVFAAEPLGADDAHRSLKSGSIQKHTEGKPNTIADGLLTIVGSLTFPIIKENCDDIIVVTDDEIKDAMRLVWERMKIIIEPSSASTLAAVLKPEFKDRKDIKKVGIIISGGNVDLDSLSKILN</sequence>
<dbReference type="GO" id="GO:0030170">
    <property type="term" value="F:pyridoxal phosphate binding"/>
    <property type="evidence" value="ECO:0007669"/>
    <property type="project" value="TreeGrafter"/>
</dbReference>
<dbReference type="CDD" id="cd01562">
    <property type="entry name" value="Thr-dehyd"/>
    <property type="match status" value="1"/>
</dbReference>
<dbReference type="SUPFAM" id="SSF53686">
    <property type="entry name" value="Tryptophan synthase beta subunit-like PLP-dependent enzymes"/>
    <property type="match status" value="1"/>
</dbReference>